<gene>
    <name evidence="2" type="ORF">ILEXP_LOCUS44688</name>
</gene>
<name>A0ABC8TZG9_9AQUA</name>
<evidence type="ECO:0000313" key="3">
    <source>
        <dbReference type="Proteomes" id="UP001642360"/>
    </source>
</evidence>
<organism evidence="2 3">
    <name type="scientific">Ilex paraguariensis</name>
    <name type="common">yerba mate</name>
    <dbReference type="NCBI Taxonomy" id="185542"/>
    <lineage>
        <taxon>Eukaryota</taxon>
        <taxon>Viridiplantae</taxon>
        <taxon>Streptophyta</taxon>
        <taxon>Embryophyta</taxon>
        <taxon>Tracheophyta</taxon>
        <taxon>Spermatophyta</taxon>
        <taxon>Magnoliopsida</taxon>
        <taxon>eudicotyledons</taxon>
        <taxon>Gunneridae</taxon>
        <taxon>Pentapetalae</taxon>
        <taxon>asterids</taxon>
        <taxon>campanulids</taxon>
        <taxon>Aquifoliales</taxon>
        <taxon>Aquifoliaceae</taxon>
        <taxon>Ilex</taxon>
    </lineage>
</organism>
<reference evidence="2 3" key="1">
    <citation type="submission" date="2024-02" db="EMBL/GenBank/DDBJ databases">
        <authorList>
            <person name="Vignale AGUSTIN F."/>
            <person name="Sosa J E."/>
            <person name="Modenutti C."/>
        </authorList>
    </citation>
    <scope>NUCLEOTIDE SEQUENCE [LARGE SCALE GENOMIC DNA]</scope>
</reference>
<dbReference type="AlphaFoldDB" id="A0ABC8TZG9"/>
<evidence type="ECO:0000313" key="2">
    <source>
        <dbReference type="EMBL" id="CAK9174909.1"/>
    </source>
</evidence>
<accession>A0ABC8TZG9</accession>
<feature type="region of interest" description="Disordered" evidence="1">
    <location>
        <begin position="40"/>
        <end position="68"/>
    </location>
</feature>
<comment type="caution">
    <text evidence="2">The sequence shown here is derived from an EMBL/GenBank/DDBJ whole genome shotgun (WGS) entry which is preliminary data.</text>
</comment>
<feature type="non-terminal residue" evidence="2">
    <location>
        <position position="1"/>
    </location>
</feature>
<evidence type="ECO:0000256" key="1">
    <source>
        <dbReference type="SAM" id="MobiDB-lite"/>
    </source>
</evidence>
<dbReference type="EMBL" id="CAUOFW020006491">
    <property type="protein sequence ID" value="CAK9174909.1"/>
    <property type="molecule type" value="Genomic_DNA"/>
</dbReference>
<keyword evidence="3" id="KW-1185">Reference proteome</keyword>
<protein>
    <submittedName>
        <fullName evidence="2">Uncharacterized protein</fullName>
    </submittedName>
</protein>
<proteinExistence type="predicted"/>
<dbReference type="Proteomes" id="UP001642360">
    <property type="component" value="Unassembled WGS sequence"/>
</dbReference>
<sequence length="109" mass="10515">NMMVPGATGGEQKVTSTIVGEGVTATIGGRTTERTSIDATSAIGGGVGGKDVEEHGLKTSIGGGASASSGVDAYAWDGSGGHIDGGGGRIGNRGIVVVTDGEDAGSRRL</sequence>